<dbReference type="EMBL" id="AP012557">
    <property type="protein sequence ID" value="BAN09679.1"/>
    <property type="molecule type" value="Genomic_DNA"/>
</dbReference>
<reference evidence="1" key="1">
    <citation type="submission" date="2012-10" db="EMBL/GenBank/DDBJ databases">
        <authorList>
            <person name="Maita H."/>
            <person name="Sato S."/>
        </authorList>
    </citation>
    <scope>NUCLEOTIDE SEQUENCE</scope>
    <source>
        <strain evidence="1">NZP2037</strain>
    </source>
</reference>
<proteinExistence type="predicted"/>
<reference evidence="1" key="2">
    <citation type="journal article" date="2013" name="Microbes Environ.">
        <title>Commonalities and Differences among Symbiosis Islands of Three Mesorhizobium loti Strains.</title>
        <authorList>
            <person name="Kasai-Maita H."/>
            <person name="Hirakawa H."/>
            <person name="Nakamura Y."/>
            <person name="Kaneko T."/>
            <person name="Miki K."/>
            <person name="Maruya J."/>
            <person name="Okazaki S."/>
            <person name="Tabata S."/>
            <person name="Saeki K."/>
            <person name="Sato S."/>
        </authorList>
    </citation>
    <scope>NUCLEOTIDE SEQUENCE</scope>
    <source>
        <strain evidence="1">NZP2037</strain>
    </source>
</reference>
<sequence length="75" mass="8341">MILPRKPYKPKTAGCFEPDMFSAAVSFWTRIMRQTLEGENRLAFYPAVMLASAHPASFAAGDARARWPDPAPRTA</sequence>
<accession>M5ALL4</accession>
<organism evidence="1">
    <name type="scientific">Rhizobium loti</name>
    <name type="common">Mesorhizobium loti</name>
    <dbReference type="NCBI Taxonomy" id="381"/>
    <lineage>
        <taxon>Bacteria</taxon>
        <taxon>Pseudomonadati</taxon>
        <taxon>Pseudomonadota</taxon>
        <taxon>Alphaproteobacteria</taxon>
        <taxon>Hyphomicrobiales</taxon>
        <taxon>Phyllobacteriaceae</taxon>
        <taxon>Mesorhizobium</taxon>
    </lineage>
</organism>
<name>M5ALL4_RHILI</name>
<dbReference type="AlphaFoldDB" id="M5ALL4"/>
<evidence type="ECO:0000313" key="1">
    <source>
        <dbReference type="EMBL" id="BAN09679.1"/>
    </source>
</evidence>
<protein>
    <submittedName>
        <fullName evidence="1">Uncharacterized protein</fullName>
    </submittedName>
</protein>